<protein>
    <submittedName>
        <fullName evidence="1">Uncharacterized protein</fullName>
    </submittedName>
</protein>
<evidence type="ECO:0000313" key="2">
    <source>
        <dbReference type="Proteomes" id="UP000032946"/>
    </source>
</evidence>
<reference evidence="1 2" key="1">
    <citation type="submission" date="2014-02" db="EMBL/GenBank/DDBJ databases">
        <authorList>
            <person name="Genoscope - CEA"/>
        </authorList>
    </citation>
    <scope>NUCLEOTIDE SEQUENCE [LARGE SCALE GENOMIC DNA]</scope>
    <source>
        <strain evidence="1 2">PCC 8005</strain>
    </source>
</reference>
<dbReference type="EMBL" id="FO818640">
    <property type="protein sequence ID" value="CDM92365.1"/>
    <property type="molecule type" value="Genomic_DNA"/>
</dbReference>
<proteinExistence type="predicted"/>
<name>A0A9P1KAH5_9CYAN</name>
<keyword evidence="2" id="KW-1185">Reference proteome</keyword>
<organism evidence="1 2">
    <name type="scientific">Limnospira indica PCC 8005</name>
    <dbReference type="NCBI Taxonomy" id="376219"/>
    <lineage>
        <taxon>Bacteria</taxon>
        <taxon>Bacillati</taxon>
        <taxon>Cyanobacteriota</taxon>
        <taxon>Cyanophyceae</taxon>
        <taxon>Oscillatoriophycideae</taxon>
        <taxon>Oscillatoriales</taxon>
        <taxon>Sirenicapillariaceae</taxon>
        <taxon>Limnospira</taxon>
    </lineage>
</organism>
<dbReference type="AlphaFoldDB" id="A0A9P1KAH5"/>
<dbReference type="Proteomes" id="UP000032946">
    <property type="component" value="Chromosome"/>
</dbReference>
<gene>
    <name evidence="1" type="ORF">ARTHRO_10038</name>
</gene>
<sequence>MSDRIVGVPHIAAIPYYEKTKFKKLDFFEKLGFWKQAFAQRVRSTYRIVEVPRIA</sequence>
<accession>A0A9P1KAH5</accession>
<evidence type="ECO:0000313" key="1">
    <source>
        <dbReference type="EMBL" id="CDM92365.1"/>
    </source>
</evidence>